<evidence type="ECO:0000256" key="1">
    <source>
        <dbReference type="SAM" id="MobiDB-lite"/>
    </source>
</evidence>
<evidence type="ECO:0000313" key="2">
    <source>
        <dbReference type="EMBL" id="KAJ8415009.1"/>
    </source>
</evidence>
<comment type="caution">
    <text evidence="2">The sequence shown here is derived from an EMBL/GenBank/DDBJ whole genome shotgun (WGS) entry which is preliminary data.</text>
</comment>
<reference evidence="2" key="1">
    <citation type="journal article" date="2023" name="Science">
        <title>Genome structures resolve the early diversification of teleost fishes.</title>
        <authorList>
            <person name="Parey E."/>
            <person name="Louis A."/>
            <person name="Montfort J."/>
            <person name="Bouchez O."/>
            <person name="Roques C."/>
            <person name="Iampietro C."/>
            <person name="Lluch J."/>
            <person name="Castinel A."/>
            <person name="Donnadieu C."/>
            <person name="Desvignes T."/>
            <person name="Floi Bucao C."/>
            <person name="Jouanno E."/>
            <person name="Wen M."/>
            <person name="Mejri S."/>
            <person name="Dirks R."/>
            <person name="Jansen H."/>
            <person name="Henkel C."/>
            <person name="Chen W.J."/>
            <person name="Zahm M."/>
            <person name="Cabau C."/>
            <person name="Klopp C."/>
            <person name="Thompson A.W."/>
            <person name="Robinson-Rechavi M."/>
            <person name="Braasch I."/>
            <person name="Lecointre G."/>
            <person name="Bobe J."/>
            <person name="Postlethwait J.H."/>
            <person name="Berthelot C."/>
            <person name="Roest Crollius H."/>
            <person name="Guiguen Y."/>
        </authorList>
    </citation>
    <scope>NUCLEOTIDE SEQUENCE</scope>
    <source>
        <strain evidence="2">NC1722</strain>
    </source>
</reference>
<protein>
    <submittedName>
        <fullName evidence="2">Uncharacterized protein</fullName>
    </submittedName>
</protein>
<proteinExistence type="predicted"/>
<keyword evidence="3" id="KW-1185">Reference proteome</keyword>
<accession>A0AAD7T5W7</accession>
<dbReference type="Proteomes" id="UP001221898">
    <property type="component" value="Unassembled WGS sequence"/>
</dbReference>
<name>A0AAD7T5W7_9TELE</name>
<evidence type="ECO:0000313" key="3">
    <source>
        <dbReference type="Proteomes" id="UP001221898"/>
    </source>
</evidence>
<gene>
    <name evidence="2" type="ORF">AAFF_G00007070</name>
</gene>
<organism evidence="2 3">
    <name type="scientific">Aldrovandia affinis</name>
    <dbReference type="NCBI Taxonomy" id="143900"/>
    <lineage>
        <taxon>Eukaryota</taxon>
        <taxon>Metazoa</taxon>
        <taxon>Chordata</taxon>
        <taxon>Craniata</taxon>
        <taxon>Vertebrata</taxon>
        <taxon>Euteleostomi</taxon>
        <taxon>Actinopterygii</taxon>
        <taxon>Neopterygii</taxon>
        <taxon>Teleostei</taxon>
        <taxon>Notacanthiformes</taxon>
        <taxon>Halosauridae</taxon>
        <taxon>Aldrovandia</taxon>
    </lineage>
</organism>
<dbReference type="AlphaFoldDB" id="A0AAD7T5W7"/>
<feature type="region of interest" description="Disordered" evidence="1">
    <location>
        <begin position="37"/>
        <end position="70"/>
    </location>
</feature>
<sequence>MARVRPEWGGEGDHRQPVRSYHVRIWPDGSRTSALQGITADGQRSDSRRDAGTGVVPERAQSAVGAHVPPRINPRTAAALEESAARHARAYMTTGEAVNWPDSSGNFLSAAPESALYIFRANLICDLLCTSCTPNRQC</sequence>
<dbReference type="EMBL" id="JAINUG010000010">
    <property type="protein sequence ID" value="KAJ8415009.1"/>
    <property type="molecule type" value="Genomic_DNA"/>
</dbReference>